<dbReference type="EC" id="2.1.1.72" evidence="3"/>
<dbReference type="Gene3D" id="3.90.220.20">
    <property type="entry name" value="DNA methylase specificity domains"/>
    <property type="match status" value="1"/>
</dbReference>
<dbReference type="AlphaFoldDB" id="A0A0P0M4G4"/>
<comment type="similarity">
    <text evidence="2">Belongs to the type-I restriction system S methylase family.</text>
</comment>
<dbReference type="PANTHER" id="PTHR42933">
    <property type="entry name" value="SLR6095 PROTEIN"/>
    <property type="match status" value="1"/>
</dbReference>
<keyword evidence="4 13" id="KW-0489">Methyltransferase</keyword>
<evidence type="ECO:0000256" key="8">
    <source>
        <dbReference type="ARBA" id="ARBA00023125"/>
    </source>
</evidence>
<dbReference type="InterPro" id="IPR003594">
    <property type="entry name" value="HATPase_dom"/>
</dbReference>
<dbReference type="InterPro" id="IPR002052">
    <property type="entry name" value="DNA_methylase_N6_adenine_CS"/>
</dbReference>
<dbReference type="SUPFAM" id="SSF53335">
    <property type="entry name" value="S-adenosyl-L-methionine-dependent methyltransferases"/>
    <property type="match status" value="1"/>
</dbReference>
<dbReference type="InterPro" id="IPR029063">
    <property type="entry name" value="SAM-dependent_MTases_sf"/>
</dbReference>
<dbReference type="Pfam" id="PF01420">
    <property type="entry name" value="Methylase_S"/>
    <property type="match status" value="1"/>
</dbReference>
<keyword evidence="8" id="KW-0238">DNA-binding</keyword>
<dbReference type="SUPFAM" id="SSF116734">
    <property type="entry name" value="DNA methylase specificity domain"/>
    <property type="match status" value="1"/>
</dbReference>
<evidence type="ECO:0000256" key="1">
    <source>
        <dbReference type="ARBA" id="ARBA00006594"/>
    </source>
</evidence>
<dbReference type="InterPro" id="IPR003356">
    <property type="entry name" value="DNA_methylase_A-5"/>
</dbReference>
<keyword evidence="5 13" id="KW-0808">Transferase</keyword>
<keyword evidence="6" id="KW-0949">S-adenosyl-L-methionine</keyword>
<dbReference type="GO" id="GO:0009307">
    <property type="term" value="P:DNA restriction-modification system"/>
    <property type="evidence" value="ECO:0007669"/>
    <property type="project" value="UniProtKB-KW"/>
</dbReference>
<evidence type="ECO:0000259" key="12">
    <source>
        <dbReference type="Pfam" id="PF02518"/>
    </source>
</evidence>
<evidence type="ECO:0000256" key="9">
    <source>
        <dbReference type="ARBA" id="ARBA00047942"/>
    </source>
</evidence>
<dbReference type="GO" id="GO:0008170">
    <property type="term" value="F:N-methyltransferase activity"/>
    <property type="evidence" value="ECO:0007669"/>
    <property type="project" value="InterPro"/>
</dbReference>
<reference evidence="13 14" key="2">
    <citation type="journal article" date="2016" name="Genome Biol. Evol.">
        <title>Extensive mobilome-driven genome diversification in mouse gut-associated Bacteroides vulgatus mpk.</title>
        <authorList>
            <person name="Lange A."/>
            <person name="Beier S."/>
            <person name="Steimle A."/>
            <person name="Autenrieth I.B."/>
            <person name="Huson D.H."/>
            <person name="Frick J.S."/>
        </authorList>
    </citation>
    <scope>NUCLEOTIDE SEQUENCE [LARGE SCALE GENOMIC DNA]</scope>
    <source>
        <strain evidence="14">mpk</strain>
    </source>
</reference>
<evidence type="ECO:0000313" key="13">
    <source>
        <dbReference type="EMBL" id="ALK85832.1"/>
    </source>
</evidence>
<dbReference type="RefSeq" id="WP_057099249.1">
    <property type="nucleotide sequence ID" value="NZ_JBCHCS010000060.1"/>
</dbReference>
<accession>A0A0P0M4G4</accession>
<dbReference type="Pfam" id="PF02518">
    <property type="entry name" value="HATPase_c"/>
    <property type="match status" value="1"/>
</dbReference>
<evidence type="ECO:0000259" key="10">
    <source>
        <dbReference type="Pfam" id="PF01420"/>
    </source>
</evidence>
<feature type="domain" description="Type I restriction modification DNA specificity" evidence="10">
    <location>
        <begin position="422"/>
        <end position="508"/>
    </location>
</feature>
<keyword evidence="7" id="KW-0680">Restriction system</keyword>
<dbReference type="InterPro" id="IPR036890">
    <property type="entry name" value="HATPase_C_sf"/>
</dbReference>
<proteinExistence type="inferred from homology"/>
<dbReference type="Gene3D" id="3.40.50.150">
    <property type="entry name" value="Vaccinia Virus protein VP39"/>
    <property type="match status" value="1"/>
</dbReference>
<dbReference type="PATRIC" id="fig|821.40.peg.3925"/>
<gene>
    <name evidence="13" type="ORF">BvMPK_3262</name>
</gene>
<evidence type="ECO:0000256" key="4">
    <source>
        <dbReference type="ARBA" id="ARBA00022603"/>
    </source>
</evidence>
<evidence type="ECO:0000256" key="6">
    <source>
        <dbReference type="ARBA" id="ARBA00022691"/>
    </source>
</evidence>
<organism evidence="13 14">
    <name type="scientific">Phocaeicola vulgatus</name>
    <name type="common">Bacteroides vulgatus</name>
    <dbReference type="NCBI Taxonomy" id="821"/>
    <lineage>
        <taxon>Bacteria</taxon>
        <taxon>Pseudomonadati</taxon>
        <taxon>Bacteroidota</taxon>
        <taxon>Bacteroidia</taxon>
        <taxon>Bacteroidales</taxon>
        <taxon>Bacteroidaceae</taxon>
        <taxon>Phocaeicola</taxon>
    </lineage>
</organism>
<dbReference type="SUPFAM" id="SSF55874">
    <property type="entry name" value="ATPase domain of HSP90 chaperone/DNA topoisomerase II/histidine kinase"/>
    <property type="match status" value="1"/>
</dbReference>
<reference evidence="14" key="1">
    <citation type="submission" date="2015-10" db="EMBL/GenBank/DDBJ databases">
        <title>Extensive mobilome-driven genome diversification in gut-associated Bacteroides vulgatus mpk.</title>
        <authorList>
            <person name="Beier S."/>
            <person name="Lange A."/>
            <person name="Huson D.H."/>
            <person name="Frick J.-S."/>
            <person name="Autenrieth I.B."/>
        </authorList>
    </citation>
    <scope>NUCLEOTIDE SEQUENCE [LARGE SCALE GENOMIC DNA]</scope>
    <source>
        <strain evidence="14">mpk</strain>
    </source>
</reference>
<dbReference type="InterPro" id="IPR051537">
    <property type="entry name" value="DNA_Adenine_Mtase"/>
</dbReference>
<comment type="similarity">
    <text evidence="1">Belongs to the N(4)/N(6)-methyltransferase family.</text>
</comment>
<feature type="domain" description="DNA methylase adenine-specific" evidence="11">
    <location>
        <begin position="83"/>
        <end position="341"/>
    </location>
</feature>
<evidence type="ECO:0000256" key="7">
    <source>
        <dbReference type="ARBA" id="ARBA00022747"/>
    </source>
</evidence>
<feature type="domain" description="Histidine kinase/HSP90-like ATPase" evidence="12">
    <location>
        <begin position="678"/>
        <end position="777"/>
    </location>
</feature>
<dbReference type="PROSITE" id="PS00092">
    <property type="entry name" value="N6_MTASE"/>
    <property type="match status" value="1"/>
</dbReference>
<dbReference type="Proteomes" id="UP000061587">
    <property type="component" value="Chromosome"/>
</dbReference>
<dbReference type="CDD" id="cd02440">
    <property type="entry name" value="AdoMet_MTases"/>
    <property type="match status" value="1"/>
</dbReference>
<evidence type="ECO:0000313" key="14">
    <source>
        <dbReference type="Proteomes" id="UP000061587"/>
    </source>
</evidence>
<evidence type="ECO:0000256" key="2">
    <source>
        <dbReference type="ARBA" id="ARBA00010923"/>
    </source>
</evidence>
<dbReference type="EMBL" id="CP013020">
    <property type="protein sequence ID" value="ALK85832.1"/>
    <property type="molecule type" value="Genomic_DNA"/>
</dbReference>
<dbReference type="InterPro" id="IPR000055">
    <property type="entry name" value="Restrct_endonuc_typeI_TRD"/>
</dbReference>
<dbReference type="PANTHER" id="PTHR42933:SF1">
    <property type="entry name" value="SITE-SPECIFIC DNA-METHYLTRANSFERASE (ADENINE-SPECIFIC)"/>
    <property type="match status" value="1"/>
</dbReference>
<name>A0A0P0M4G4_PHOVU</name>
<dbReference type="InterPro" id="IPR044946">
    <property type="entry name" value="Restrct_endonuc_typeI_TRD_sf"/>
</dbReference>
<sequence length="801" mass="90617">MKRILNSSIANEVKNIVVNFASKYRGVLQYTETMNALVASLYVIKRGNEAKTDVVRILEPIIVNLEECFENKELSILLDNYQEVVEYALDYYNSSIQGKSAAIISQPKELTTFINEMMDIESGSKVYLPFAGLATEAIELENCNITGEEMSLTAWALGQILLDAYDVKNDIVIGDSFDNLANLDKSNDCIIFNPPFAIKYREDSLSEIDAVKSAFNNKLKDGGWMCCVLSQGFLFNSGKDKQLREYLIDNGYLRSVILMPKIFAPITSINPIVLVIEKKKSDNFILVDGTEFSVRNKVNNGTLLKASSLLEAIKTFDEKYCRVLTSAELSEDYNLSPTRYIYRLPKIKANETLYKLKDIVSFVGNRLIGKDAQKNIAFGIKELSDNYLNCDVVKSDIEAKPRFVYSLTESCLTAQPLFEKVKIGKLEIAEETNIGAYQETFFFQPKKEIIEETYLLKALVSDYVISQVKAFSKGTTIKRLSKEDFLNLMIPVPSIDIQKEELMSGLDSELKLKNEQIRKDYAAYVKDVHVKKHAIGQMMFGLNNSWSLLDDLRKEYHGNLNENTIIGEGEDRMSIKEILDSVGLGIMRVSKAIESFTVGEDIMYKEEDLALAPFFENYCNTHKNHLYSITFQAPEGEYADKDLPVVEFDENDMPVKISDTDFILKKGDPISIVKFSSSALERILDNICANAVAYGFVNRDMHNNNIRITLETQDNSYIVCVSNNGMPANEKLDSKEIFDYGVTTSISRGEHSGIGCYEIKKLMERFGGKVEFVNDPDSEYPVTYKLIFNNTNILFSYDGKE</sequence>
<evidence type="ECO:0000259" key="11">
    <source>
        <dbReference type="Pfam" id="PF02384"/>
    </source>
</evidence>
<evidence type="ECO:0000256" key="3">
    <source>
        <dbReference type="ARBA" id="ARBA00011900"/>
    </source>
</evidence>
<dbReference type="GO" id="GO:0003677">
    <property type="term" value="F:DNA binding"/>
    <property type="evidence" value="ECO:0007669"/>
    <property type="project" value="UniProtKB-KW"/>
</dbReference>
<dbReference type="Pfam" id="PF02384">
    <property type="entry name" value="N6_Mtase"/>
    <property type="match status" value="1"/>
</dbReference>
<protein>
    <recommendedName>
        <fullName evidence="3">site-specific DNA-methyltransferase (adenine-specific)</fullName>
        <ecNumber evidence="3">2.1.1.72</ecNumber>
    </recommendedName>
</protein>
<dbReference type="REBASE" id="129981">
    <property type="entry name" value="M.BvumpkORF3262P"/>
</dbReference>
<comment type="catalytic activity">
    <reaction evidence="9">
        <text>a 2'-deoxyadenosine in DNA + S-adenosyl-L-methionine = an N(6)-methyl-2'-deoxyadenosine in DNA + S-adenosyl-L-homocysteine + H(+)</text>
        <dbReference type="Rhea" id="RHEA:15197"/>
        <dbReference type="Rhea" id="RHEA-COMP:12418"/>
        <dbReference type="Rhea" id="RHEA-COMP:12419"/>
        <dbReference type="ChEBI" id="CHEBI:15378"/>
        <dbReference type="ChEBI" id="CHEBI:57856"/>
        <dbReference type="ChEBI" id="CHEBI:59789"/>
        <dbReference type="ChEBI" id="CHEBI:90615"/>
        <dbReference type="ChEBI" id="CHEBI:90616"/>
        <dbReference type="EC" id="2.1.1.72"/>
    </reaction>
</comment>
<dbReference type="GO" id="GO:0009007">
    <property type="term" value="F:site-specific DNA-methyltransferase (adenine-specific) activity"/>
    <property type="evidence" value="ECO:0007669"/>
    <property type="project" value="UniProtKB-EC"/>
</dbReference>
<dbReference type="Gene3D" id="3.30.565.10">
    <property type="entry name" value="Histidine kinase-like ATPase, C-terminal domain"/>
    <property type="match status" value="1"/>
</dbReference>
<evidence type="ECO:0000256" key="5">
    <source>
        <dbReference type="ARBA" id="ARBA00022679"/>
    </source>
</evidence>
<dbReference type="GO" id="GO:0032259">
    <property type="term" value="P:methylation"/>
    <property type="evidence" value="ECO:0007669"/>
    <property type="project" value="UniProtKB-KW"/>
</dbReference>